<dbReference type="InterPro" id="IPR032466">
    <property type="entry name" value="Metal_Hydrolase"/>
</dbReference>
<dbReference type="GO" id="GO:0016787">
    <property type="term" value="F:hydrolase activity"/>
    <property type="evidence" value="ECO:0007669"/>
    <property type="project" value="InterPro"/>
</dbReference>
<evidence type="ECO:0000313" key="5">
    <source>
        <dbReference type="Proteomes" id="UP000077202"/>
    </source>
</evidence>
<evidence type="ECO:0000256" key="1">
    <source>
        <dbReference type="ARBA" id="ARBA00023239"/>
    </source>
</evidence>
<comment type="caution">
    <text evidence="4">The sequence shown here is derived from an EMBL/GenBank/DDBJ whole genome shotgun (WGS) entry which is preliminary data.</text>
</comment>
<feature type="domain" description="Amidohydrolase-related" evidence="3">
    <location>
        <begin position="197"/>
        <end position="474"/>
    </location>
</feature>
<keyword evidence="1 2" id="KW-0456">Lyase</keyword>
<protein>
    <recommendedName>
        <fullName evidence="3">Amidohydrolase-related domain-containing protein</fullName>
    </recommendedName>
</protein>
<dbReference type="GO" id="GO:0016831">
    <property type="term" value="F:carboxy-lyase activity"/>
    <property type="evidence" value="ECO:0007669"/>
    <property type="project" value="UniProtKB-KW"/>
</dbReference>
<reference evidence="4" key="1">
    <citation type="submission" date="2016-03" db="EMBL/GenBank/DDBJ databases">
        <title>Mechanisms controlling the formation of the plant cell surface in tip-growing cells are functionally conserved among land plants.</title>
        <authorList>
            <person name="Honkanen S."/>
            <person name="Jones V.A."/>
            <person name="Morieri G."/>
            <person name="Champion C."/>
            <person name="Hetherington A.J."/>
            <person name="Kelly S."/>
            <person name="Saint-Marcoux D."/>
            <person name="Proust H."/>
            <person name="Prescott H."/>
            <person name="Dolan L."/>
        </authorList>
    </citation>
    <scope>NUCLEOTIDE SEQUENCE [LARGE SCALE GENOMIC DNA]</scope>
    <source>
        <tissue evidence="4">Whole gametophyte</tissue>
    </source>
</reference>
<dbReference type="FunFam" id="3.20.20.140:FF:000052">
    <property type="entry name" value="Catalytic/ hydrolase"/>
    <property type="match status" value="1"/>
</dbReference>
<evidence type="ECO:0000259" key="3">
    <source>
        <dbReference type="Pfam" id="PF04909"/>
    </source>
</evidence>
<dbReference type="AlphaFoldDB" id="A0A176WQJ3"/>
<dbReference type="Proteomes" id="UP000077202">
    <property type="component" value="Unassembled WGS sequence"/>
</dbReference>
<dbReference type="Pfam" id="PF04909">
    <property type="entry name" value="Amidohydro_2"/>
    <property type="match status" value="1"/>
</dbReference>
<proteinExistence type="inferred from homology"/>
<name>A0A176WQJ3_MARPO</name>
<sequence length="485" mass="54012">MPAESKAHRGWQHLNVSTCGNPTNFHEQLFNLTEVVFGILLAKGPGEAMAMALVAGVNVRLCFSPSVGDLARRVRSPSSISYPRKCCGIAVPLWSLPSSPRPLSIINAVHHQHTSHSVHLPVHSNRRFAAPDTRRVLPIRALLALSVAAALAFLQRKQQRVQLVRSRILMAGKDDDYVASAMMAKREESAATKTRRIDSHLHVWASPKEANEFPYFPGQEPTLPGNVDYLLESMEEAEVDGALIIQPINHKFDHSYVSSVIRTYPGKYVGCCLADPSEGGGGVREMERLIAEEGYRAVRFNPYLWPAGENMTNKVGKAMFSRAGELGAVVGFMCFKGLMLHIDDIEELCLEFPATAVMIDHFGFCKPAQSKDEEEAWRRLLSLARFPQVYVKTSAFFRVSRQSFPYEDTWPLVQQLVDAFGAKRVLWGSDFPFVAAECGYTKACQELPSIMASKLRLSSEDWEWVLGRTALQLFAGAWQESNLVS</sequence>
<organism evidence="4 5">
    <name type="scientific">Marchantia polymorpha subsp. ruderalis</name>
    <dbReference type="NCBI Taxonomy" id="1480154"/>
    <lineage>
        <taxon>Eukaryota</taxon>
        <taxon>Viridiplantae</taxon>
        <taxon>Streptophyta</taxon>
        <taxon>Embryophyta</taxon>
        <taxon>Marchantiophyta</taxon>
        <taxon>Marchantiopsida</taxon>
        <taxon>Marchantiidae</taxon>
        <taxon>Marchantiales</taxon>
        <taxon>Marchantiaceae</taxon>
        <taxon>Marchantia</taxon>
    </lineage>
</organism>
<dbReference type="InterPro" id="IPR032465">
    <property type="entry name" value="ACMSD"/>
</dbReference>
<dbReference type="EMBL" id="LVLJ01000172">
    <property type="protein sequence ID" value="OAE35390.1"/>
    <property type="molecule type" value="Genomic_DNA"/>
</dbReference>
<dbReference type="PANTHER" id="PTHR21240">
    <property type="entry name" value="2-AMINO-3-CARBOXYLMUCONATE-6-SEMIALDEHYDE DECARBOXYLASE"/>
    <property type="match status" value="1"/>
</dbReference>
<dbReference type="InterPro" id="IPR006680">
    <property type="entry name" value="Amidohydro-rel"/>
</dbReference>
<comment type="similarity">
    <text evidence="2">Belongs to the metallo-dependent hydrolases superfamily.</text>
</comment>
<dbReference type="Gene3D" id="3.20.20.140">
    <property type="entry name" value="Metal-dependent hydrolases"/>
    <property type="match status" value="1"/>
</dbReference>
<keyword evidence="2" id="KW-0210">Decarboxylase</keyword>
<gene>
    <name evidence="4" type="ORF">AXG93_2587s1050</name>
</gene>
<evidence type="ECO:0000313" key="4">
    <source>
        <dbReference type="EMBL" id="OAE35390.1"/>
    </source>
</evidence>
<dbReference type="PANTHER" id="PTHR21240:SF19">
    <property type="entry name" value="CATALYTIC_ HYDROLASE"/>
    <property type="match status" value="1"/>
</dbReference>
<dbReference type="SUPFAM" id="SSF51556">
    <property type="entry name" value="Metallo-dependent hydrolases"/>
    <property type="match status" value="1"/>
</dbReference>
<evidence type="ECO:0000256" key="2">
    <source>
        <dbReference type="RuleBase" id="RU366045"/>
    </source>
</evidence>
<keyword evidence="5" id="KW-1185">Reference proteome</keyword>
<accession>A0A176WQJ3</accession>